<evidence type="ECO:0000256" key="1">
    <source>
        <dbReference type="ARBA" id="ARBA00021292"/>
    </source>
</evidence>
<organism evidence="5 6">
    <name type="scientific">Streptomyces bullii</name>
    <dbReference type="NCBI Taxonomy" id="349910"/>
    <lineage>
        <taxon>Bacteria</taxon>
        <taxon>Bacillati</taxon>
        <taxon>Actinomycetota</taxon>
        <taxon>Actinomycetes</taxon>
        <taxon>Kitasatosporales</taxon>
        <taxon>Streptomycetaceae</taxon>
        <taxon>Streptomyces</taxon>
    </lineage>
</organism>
<sequence>MTRTLHALVYGDVDLNVIDGSAVWAQSTVQALSLAGCRTRLVLKSPVRTERLIEPLTGLPGVTVVRPYEERLVPGQGPRASLSPVQASQLLARLDGDEPCDLLVLRGRRVVSRLVADGSFGGRIWAYLTDIPQSAAEMTEAARADLARVASACHRILCQTEELRCFLETWVPEACGKSVLSPPAVPVPGFPLPERDGPHDPLRLVYTGKFAPRWNTLPMTRLPSLLRERNIRAELHMVGDKIHDDRARPAYKAEMAEALRKASGVRHHGGQPREEAMRIAAGCDLGLGWRDPSLDASLELSTKVLEFGVLGLPVVLNRTPAHEALLGGDYPLYVPGSATLDDAAEAVTRAVREPEARRLAAERCREAAGRHTLQAAADRWRTHLARAFPSRPPALAARKRPLRLGVAGHDLKFLTRLLDHLRSLPGLDVRVDAWPALARHDPAASKELADWADVVFVEWCGPAAVWYSRHKRRGSRLVVRLHRFELTGPWPRQVDIDAVDRVVCVSPCYARRTREHTGWPESKISVIPNWVDTAQLDRPKVPGARFRLGMIGIVPSLKRLDLGLDVLEKLRAGDRRWHLSVKSKPPWEYWWIWNKPEERAHYDAVLRRIQTSPLLEGAVVFDAFGPDVPGWLRRIGHVLSTSDLESFHLATAESMASRAVPALLPWAGADEIYDRRWIHETPEAIADAIAELGPQEWREAGELARTQVHESFSLERVAGDWAELLLSG</sequence>
<dbReference type="Gene3D" id="3.40.50.2000">
    <property type="entry name" value="Glycogen Phosphorylase B"/>
    <property type="match status" value="3"/>
</dbReference>
<dbReference type="RefSeq" id="WP_381027889.1">
    <property type="nucleotide sequence ID" value="NZ_JBHSNY010000011.1"/>
</dbReference>
<name>A0ABW0V006_9ACTN</name>
<feature type="domain" description="Glycosyltransferase subfamily 4-like N-terminal" evidence="4">
    <location>
        <begin position="442"/>
        <end position="534"/>
    </location>
</feature>
<dbReference type="Proteomes" id="UP001596154">
    <property type="component" value="Unassembled WGS sequence"/>
</dbReference>
<gene>
    <name evidence="5" type="ORF">ACFPZJ_29645</name>
</gene>
<accession>A0ABW0V006</accession>
<keyword evidence="2" id="KW-0328">Glycosyltransferase</keyword>
<dbReference type="Pfam" id="PF13439">
    <property type="entry name" value="Glyco_transf_4"/>
    <property type="match status" value="1"/>
</dbReference>
<dbReference type="SUPFAM" id="SSF53756">
    <property type="entry name" value="UDP-Glycosyltransferase/glycogen phosphorylase"/>
    <property type="match status" value="2"/>
</dbReference>
<evidence type="ECO:0000313" key="5">
    <source>
        <dbReference type="EMBL" id="MFC5637856.1"/>
    </source>
</evidence>
<dbReference type="PANTHER" id="PTHR12526:SF636">
    <property type="entry name" value="BLL3647 PROTEIN"/>
    <property type="match status" value="1"/>
</dbReference>
<evidence type="ECO:0000259" key="4">
    <source>
        <dbReference type="Pfam" id="PF13439"/>
    </source>
</evidence>
<comment type="caution">
    <text evidence="5">The sequence shown here is derived from an EMBL/GenBank/DDBJ whole genome shotgun (WGS) entry which is preliminary data.</text>
</comment>
<keyword evidence="3" id="KW-0808">Transferase</keyword>
<dbReference type="PANTHER" id="PTHR12526">
    <property type="entry name" value="GLYCOSYLTRANSFERASE"/>
    <property type="match status" value="1"/>
</dbReference>
<evidence type="ECO:0000256" key="3">
    <source>
        <dbReference type="ARBA" id="ARBA00022679"/>
    </source>
</evidence>
<reference evidence="6" key="1">
    <citation type="journal article" date="2019" name="Int. J. Syst. Evol. Microbiol.">
        <title>The Global Catalogue of Microorganisms (GCM) 10K type strain sequencing project: providing services to taxonomists for standard genome sequencing and annotation.</title>
        <authorList>
            <consortium name="The Broad Institute Genomics Platform"/>
            <consortium name="The Broad Institute Genome Sequencing Center for Infectious Disease"/>
            <person name="Wu L."/>
            <person name="Ma J."/>
        </authorList>
    </citation>
    <scope>NUCLEOTIDE SEQUENCE [LARGE SCALE GENOMIC DNA]</scope>
    <source>
        <strain evidence="6">CGMCC 4.7248</strain>
    </source>
</reference>
<evidence type="ECO:0000313" key="6">
    <source>
        <dbReference type="Proteomes" id="UP001596154"/>
    </source>
</evidence>
<keyword evidence="6" id="KW-1185">Reference proteome</keyword>
<dbReference type="CDD" id="cd03801">
    <property type="entry name" value="GT4_PimA-like"/>
    <property type="match status" value="1"/>
</dbReference>
<evidence type="ECO:0000256" key="2">
    <source>
        <dbReference type="ARBA" id="ARBA00022676"/>
    </source>
</evidence>
<proteinExistence type="predicted"/>
<dbReference type="EMBL" id="JBHSNY010000011">
    <property type="protein sequence ID" value="MFC5637856.1"/>
    <property type="molecule type" value="Genomic_DNA"/>
</dbReference>
<protein>
    <recommendedName>
        <fullName evidence="1">D-inositol 3-phosphate glycosyltransferase</fullName>
    </recommendedName>
</protein>
<dbReference type="InterPro" id="IPR028098">
    <property type="entry name" value="Glyco_trans_4-like_N"/>
</dbReference>